<accession>A0A4Y2J6F4</accession>
<keyword evidence="4" id="KW-1185">Reference proteome</keyword>
<proteinExistence type="predicted"/>
<evidence type="ECO:0000256" key="1">
    <source>
        <dbReference type="PROSITE-ProRule" id="PRU00497"/>
    </source>
</evidence>
<keyword evidence="1" id="KW-0193">Cuticle</keyword>
<dbReference type="AlphaFoldDB" id="A0A4Y2J6F4"/>
<evidence type="ECO:0000313" key="4">
    <source>
        <dbReference type="Proteomes" id="UP000499080"/>
    </source>
</evidence>
<evidence type="ECO:0000313" key="3">
    <source>
        <dbReference type="EMBL" id="GBM85843.1"/>
    </source>
</evidence>
<dbReference type="OrthoDB" id="6429580at2759"/>
<reference evidence="3 4" key="1">
    <citation type="journal article" date="2019" name="Sci. Rep.">
        <title>Orb-weaving spider Araneus ventricosus genome elucidates the spidroin gene catalogue.</title>
        <authorList>
            <person name="Kono N."/>
            <person name="Nakamura H."/>
            <person name="Ohtoshi R."/>
            <person name="Moran D.A.P."/>
            <person name="Shinohara A."/>
            <person name="Yoshida Y."/>
            <person name="Fujiwara M."/>
            <person name="Mori M."/>
            <person name="Tomita M."/>
            <person name="Arakawa K."/>
        </authorList>
    </citation>
    <scope>NUCLEOTIDE SEQUENCE [LARGE SCALE GENOMIC DNA]</scope>
</reference>
<dbReference type="InterPro" id="IPR000618">
    <property type="entry name" value="Insect_cuticle"/>
</dbReference>
<dbReference type="PROSITE" id="PS51155">
    <property type="entry name" value="CHIT_BIND_RR_2"/>
    <property type="match status" value="1"/>
</dbReference>
<name>A0A4Y2J6F4_ARAVE</name>
<sequence>MNTGEFVLPPAALQLYTLSGRRVAVRHTIENYATKGVGFGGIGGSLSGGYGGGGLGSSVSGGYGGSFDGVGGISGGYGGGIGGVGSGLGGLGGGYGNWGSGEISEPRPYSTSFQAPDGQGGLSFRTEQGDGSGNVKGNYGYKDAQGLYRMVEYSAGRDGYTATINTNEPGVDGKENPADVIMNVGKTPAGIQERYTRPAGSSGRGGWGSGTGSGGYGGISSGTYGGLGGLGSYGGGMGSAGLGGIGGIGSGGYGGIGGIGSGGFSGISRGGMGIRSGKSGY</sequence>
<dbReference type="GO" id="GO:0062129">
    <property type="term" value="C:chitin-based extracellular matrix"/>
    <property type="evidence" value="ECO:0007669"/>
    <property type="project" value="TreeGrafter"/>
</dbReference>
<gene>
    <name evidence="3" type="ORF">AVEN_37490_1</name>
</gene>
<organism evidence="3 4">
    <name type="scientific">Araneus ventricosus</name>
    <name type="common">Orbweaver spider</name>
    <name type="synonym">Epeira ventricosa</name>
    <dbReference type="NCBI Taxonomy" id="182803"/>
    <lineage>
        <taxon>Eukaryota</taxon>
        <taxon>Metazoa</taxon>
        <taxon>Ecdysozoa</taxon>
        <taxon>Arthropoda</taxon>
        <taxon>Chelicerata</taxon>
        <taxon>Arachnida</taxon>
        <taxon>Araneae</taxon>
        <taxon>Araneomorphae</taxon>
        <taxon>Entelegynae</taxon>
        <taxon>Araneoidea</taxon>
        <taxon>Araneidae</taxon>
        <taxon>Araneus</taxon>
    </lineage>
</organism>
<dbReference type="Pfam" id="PF00379">
    <property type="entry name" value="Chitin_bind_4"/>
    <property type="match status" value="1"/>
</dbReference>
<dbReference type="GO" id="GO:0008010">
    <property type="term" value="F:structural constituent of chitin-based larval cuticle"/>
    <property type="evidence" value="ECO:0007669"/>
    <property type="project" value="TreeGrafter"/>
</dbReference>
<evidence type="ECO:0000256" key="2">
    <source>
        <dbReference type="SAM" id="MobiDB-lite"/>
    </source>
</evidence>
<dbReference type="PANTHER" id="PTHR10380">
    <property type="entry name" value="CUTICLE PROTEIN"/>
    <property type="match status" value="1"/>
</dbReference>
<protein>
    <recommendedName>
        <fullName evidence="5">Cuticle protein 10.9</fullName>
    </recommendedName>
</protein>
<dbReference type="InterPro" id="IPR050468">
    <property type="entry name" value="Cuticle_Struct_Prot"/>
</dbReference>
<dbReference type="EMBL" id="BGPR01003266">
    <property type="protein sequence ID" value="GBM85843.1"/>
    <property type="molecule type" value="Genomic_DNA"/>
</dbReference>
<feature type="region of interest" description="Disordered" evidence="2">
    <location>
        <begin position="107"/>
        <end position="136"/>
    </location>
</feature>
<dbReference type="Proteomes" id="UP000499080">
    <property type="component" value="Unassembled WGS sequence"/>
</dbReference>
<comment type="caution">
    <text evidence="3">The sequence shown here is derived from an EMBL/GenBank/DDBJ whole genome shotgun (WGS) entry which is preliminary data.</text>
</comment>
<evidence type="ECO:0008006" key="5">
    <source>
        <dbReference type="Google" id="ProtNLM"/>
    </source>
</evidence>